<dbReference type="PANTHER" id="PTHR31806">
    <property type="entry name" value="PURINE-CYTOSINE PERMEASE FCY2-RELATED"/>
    <property type="match status" value="1"/>
</dbReference>
<dbReference type="PANTHER" id="PTHR31806:SF1">
    <property type="entry name" value="PURINE-CYTOSINE PERMEASE FCY2-RELATED"/>
    <property type="match status" value="1"/>
</dbReference>
<dbReference type="GO" id="GO:0015856">
    <property type="term" value="P:cytosine transport"/>
    <property type="evidence" value="ECO:0007669"/>
    <property type="project" value="TreeGrafter"/>
</dbReference>
<evidence type="ECO:0000256" key="5">
    <source>
        <dbReference type="ARBA" id="ARBA00022692"/>
    </source>
</evidence>
<dbReference type="InterPro" id="IPR026030">
    <property type="entry name" value="Pur-cyt_permease_Fcy2/21/22"/>
</dbReference>
<dbReference type="PIRSF" id="PIRSF002744">
    <property type="entry name" value="Pur-cyt_permease"/>
    <property type="match status" value="1"/>
</dbReference>
<feature type="transmembrane region" description="Helical" evidence="8">
    <location>
        <begin position="248"/>
        <end position="268"/>
    </location>
</feature>
<evidence type="ECO:0000256" key="8">
    <source>
        <dbReference type="SAM" id="Phobius"/>
    </source>
</evidence>
<dbReference type="OMA" id="LWLSANM"/>
<feature type="transmembrane region" description="Helical" evidence="8">
    <location>
        <begin position="217"/>
        <end position="236"/>
    </location>
</feature>
<evidence type="ECO:0000256" key="1">
    <source>
        <dbReference type="ARBA" id="ARBA00004141"/>
    </source>
</evidence>
<feature type="transmembrane region" description="Helical" evidence="8">
    <location>
        <begin position="450"/>
        <end position="469"/>
    </location>
</feature>
<evidence type="ECO:0000256" key="2">
    <source>
        <dbReference type="ARBA" id="ARBA00008974"/>
    </source>
</evidence>
<feature type="transmembrane region" description="Helical" evidence="8">
    <location>
        <begin position="186"/>
        <end position="205"/>
    </location>
</feature>
<dbReference type="GO" id="GO:0015205">
    <property type="term" value="F:nucleobase transmembrane transporter activity"/>
    <property type="evidence" value="ECO:0007669"/>
    <property type="project" value="TreeGrafter"/>
</dbReference>
<accession>A0A0E9NQI8</accession>
<feature type="transmembrane region" description="Helical" evidence="8">
    <location>
        <begin position="144"/>
        <end position="166"/>
    </location>
</feature>
<feature type="transmembrane region" description="Helical" evidence="8">
    <location>
        <begin position="109"/>
        <end position="132"/>
    </location>
</feature>
<reference evidence="9 10" key="2">
    <citation type="journal article" date="2014" name="J. Gen. Appl. Microbiol.">
        <title>The early diverging ascomycetous budding yeast Saitoella complicata has three histone deacetylases belonging to the Clr6, Hos2, and Rpd3 lineages.</title>
        <authorList>
            <person name="Nishida H."/>
            <person name="Matsumoto T."/>
            <person name="Kondo S."/>
            <person name="Hamamoto M."/>
            <person name="Yoshikawa H."/>
        </authorList>
    </citation>
    <scope>NUCLEOTIDE SEQUENCE [LARGE SCALE GENOMIC DNA]</scope>
    <source>
        <strain evidence="9 10">NRRL Y-17804</strain>
    </source>
</reference>
<feature type="transmembrane region" description="Helical" evidence="8">
    <location>
        <begin position="379"/>
        <end position="398"/>
    </location>
</feature>
<keyword evidence="10" id="KW-1185">Reference proteome</keyword>
<keyword evidence="7 8" id="KW-0472">Membrane</keyword>
<dbReference type="FunFam" id="1.10.4160.10:FF:000002">
    <property type="entry name" value="Purine-cytosine permease fcyB"/>
    <property type="match status" value="1"/>
</dbReference>
<evidence type="ECO:0008006" key="11">
    <source>
        <dbReference type="Google" id="ProtNLM"/>
    </source>
</evidence>
<keyword evidence="5 8" id="KW-0812">Transmembrane</keyword>
<dbReference type="GO" id="GO:0005886">
    <property type="term" value="C:plasma membrane"/>
    <property type="evidence" value="ECO:0007669"/>
    <property type="project" value="TreeGrafter"/>
</dbReference>
<evidence type="ECO:0000256" key="7">
    <source>
        <dbReference type="ARBA" id="ARBA00023136"/>
    </source>
</evidence>
<comment type="similarity">
    <text evidence="2">Belongs to the purine-cytosine permease (2.A.39) family.</text>
</comment>
<dbReference type="Pfam" id="PF02133">
    <property type="entry name" value="Transp_cyt_pur"/>
    <property type="match status" value="1"/>
</dbReference>
<proteinExistence type="inferred from homology"/>
<organism evidence="9 10">
    <name type="scientific">Saitoella complicata (strain BCRC 22490 / CBS 7301 / JCM 7358 / NBRC 10748 / NRRL Y-17804)</name>
    <dbReference type="NCBI Taxonomy" id="698492"/>
    <lineage>
        <taxon>Eukaryota</taxon>
        <taxon>Fungi</taxon>
        <taxon>Dikarya</taxon>
        <taxon>Ascomycota</taxon>
        <taxon>Taphrinomycotina</taxon>
        <taxon>Taphrinomycotina incertae sedis</taxon>
        <taxon>Saitoella</taxon>
    </lineage>
</organism>
<comment type="caution">
    <text evidence="9">The sequence shown here is derived from an EMBL/GenBank/DDBJ whole genome shotgun (WGS) entry which is preliminary data.</text>
</comment>
<dbReference type="AlphaFoldDB" id="A0A0E9NQI8"/>
<dbReference type="Proteomes" id="UP000033140">
    <property type="component" value="Unassembled WGS sequence"/>
</dbReference>
<dbReference type="STRING" id="698492.A0A0E9NQI8"/>
<evidence type="ECO:0000256" key="6">
    <source>
        <dbReference type="ARBA" id="ARBA00022989"/>
    </source>
</evidence>
<keyword evidence="3" id="KW-0813">Transport</keyword>
<reference evidence="9 10" key="1">
    <citation type="journal article" date="2011" name="J. Gen. Appl. Microbiol.">
        <title>Draft genome sequencing of the enigmatic yeast Saitoella complicata.</title>
        <authorList>
            <person name="Nishida H."/>
            <person name="Hamamoto M."/>
            <person name="Sugiyama J."/>
        </authorList>
    </citation>
    <scope>NUCLEOTIDE SEQUENCE [LARGE SCALE GENOMIC DNA]</scope>
    <source>
        <strain evidence="9 10">NRRL Y-17804</strain>
    </source>
</reference>
<feature type="transmembrane region" description="Helical" evidence="8">
    <location>
        <begin position="331"/>
        <end position="352"/>
    </location>
</feature>
<feature type="transmembrane region" description="Helical" evidence="8">
    <location>
        <begin position="289"/>
        <end position="311"/>
    </location>
</feature>
<comment type="subcellular location">
    <subcellularLocation>
        <location evidence="1">Membrane</location>
        <topology evidence="1">Multi-pass membrane protein</topology>
    </subcellularLocation>
</comment>
<name>A0A0E9NQI8_SAICN</name>
<feature type="transmembrane region" description="Helical" evidence="8">
    <location>
        <begin position="80"/>
        <end position="103"/>
    </location>
</feature>
<evidence type="ECO:0000256" key="3">
    <source>
        <dbReference type="ARBA" id="ARBA00022448"/>
    </source>
</evidence>
<reference evidence="9 10" key="3">
    <citation type="journal article" date="2015" name="Genome Announc.">
        <title>Draft Genome Sequence of the Archiascomycetous Yeast Saitoella complicata.</title>
        <authorList>
            <person name="Yamauchi K."/>
            <person name="Kondo S."/>
            <person name="Hamamoto M."/>
            <person name="Takahashi Y."/>
            <person name="Ogura Y."/>
            <person name="Hayashi T."/>
            <person name="Nishida H."/>
        </authorList>
    </citation>
    <scope>NUCLEOTIDE SEQUENCE [LARGE SCALE GENOMIC DNA]</scope>
    <source>
        <strain evidence="9 10">NRRL Y-17804</strain>
    </source>
</reference>
<protein>
    <recommendedName>
        <fullName evidence="11">Purine-cytosine permease</fullName>
    </recommendedName>
</protein>
<dbReference type="EMBL" id="BACD03000060">
    <property type="protein sequence ID" value="GAO52114.1"/>
    <property type="molecule type" value="Genomic_DNA"/>
</dbReference>
<feature type="transmembrane region" description="Helical" evidence="8">
    <location>
        <begin position="489"/>
        <end position="508"/>
    </location>
</feature>
<sequence>MSKAQSDVAMADLEKNPYTTFDPEVHYATASLDTADTTTSLPAPLQKLHRLAQKLDIETRGIEPVPENLRTPASLWSAGSMWLAANLVISTFTIGTLGSAIFGCAFWDSIATIIFFNMLGIIPVAYFSTFGAKMGMRQMVITRYSFGYVGAWGISLLNVIACVGWSATNVIVGAQLIKAVNNSFPLWAGIVIITLATVAITTFGYKVVHIYEKWSWIPAFIIFLIMIAEIARSGAFQITPMPTGATEAASVLSFGGTIYGFATGWTSYAADYTTYQPRSISSWKVFASVYISLLFPLCFVEFIGAAAITMIDTPKYGDAYTANSIGGLVGAILSPLGRFGSFCLVVMALSIIANNCPNQYSFGLSVQTWGGWFQRIPRFIWNVLGAGIIIAIAIPGSTRFTTVLENFLNLIAYWLAIYFVIVLEEHLIFRRGQFSNYDLSAWNSPSKLPVGVAAVGAFCVGVAGFVVGMDQVWFVGPVGKGIGAFGGDVGFELAAAFAGVTYPVARMVEKSFENLMVLLFVVNSKDAQKALFQQPRANPPPSPSVSCIAIAIKCK</sequence>
<dbReference type="Gene3D" id="1.10.4160.10">
    <property type="entry name" value="Hydantoin permease"/>
    <property type="match status" value="1"/>
</dbReference>
<gene>
    <name evidence="9" type="ORF">G7K_6200-t1</name>
</gene>
<evidence type="ECO:0000256" key="4">
    <source>
        <dbReference type="ARBA" id="ARBA00022553"/>
    </source>
</evidence>
<dbReference type="GO" id="GO:0000329">
    <property type="term" value="C:fungal-type vacuole membrane"/>
    <property type="evidence" value="ECO:0007669"/>
    <property type="project" value="TreeGrafter"/>
</dbReference>
<keyword evidence="4" id="KW-0597">Phosphoprotein</keyword>
<feature type="transmembrane region" description="Helical" evidence="8">
    <location>
        <begin position="410"/>
        <end position="429"/>
    </location>
</feature>
<keyword evidence="6 8" id="KW-1133">Transmembrane helix</keyword>
<dbReference type="InterPro" id="IPR001248">
    <property type="entry name" value="Pur-cyt_permease"/>
</dbReference>
<evidence type="ECO:0000313" key="9">
    <source>
        <dbReference type="EMBL" id="GAO52114.1"/>
    </source>
</evidence>
<evidence type="ECO:0000313" key="10">
    <source>
        <dbReference type="Proteomes" id="UP000033140"/>
    </source>
</evidence>